<evidence type="ECO:0000256" key="1">
    <source>
        <dbReference type="SAM" id="SignalP"/>
    </source>
</evidence>
<dbReference type="Proteomes" id="UP000094527">
    <property type="component" value="Unassembled WGS sequence"/>
</dbReference>
<feature type="chain" id="PRO_5008903627" description="MAM domain-containing protein" evidence="1">
    <location>
        <begin position="22"/>
        <end position="254"/>
    </location>
</feature>
<feature type="signal peptide" evidence="1">
    <location>
        <begin position="1"/>
        <end position="21"/>
    </location>
</feature>
<evidence type="ECO:0000313" key="3">
    <source>
        <dbReference type="Proteomes" id="UP000094527"/>
    </source>
</evidence>
<accession>A0A1D2M8K7</accession>
<evidence type="ECO:0008006" key="4">
    <source>
        <dbReference type="Google" id="ProtNLM"/>
    </source>
</evidence>
<proteinExistence type="predicted"/>
<name>A0A1D2M8K7_ORCCI</name>
<gene>
    <name evidence="2" type="ORF">Ocin01_17364</name>
</gene>
<keyword evidence="3" id="KW-1185">Reference proteome</keyword>
<keyword evidence="1" id="KW-0732">Signal</keyword>
<reference evidence="2 3" key="1">
    <citation type="journal article" date="2016" name="Genome Biol. Evol.">
        <title>Gene Family Evolution Reflects Adaptation to Soil Environmental Stressors in the Genome of the Collembolan Orchesella cincta.</title>
        <authorList>
            <person name="Faddeeva-Vakhrusheva A."/>
            <person name="Derks M.F."/>
            <person name="Anvar S.Y."/>
            <person name="Agamennone V."/>
            <person name="Suring W."/>
            <person name="Smit S."/>
            <person name="van Straalen N.M."/>
            <person name="Roelofs D."/>
        </authorList>
    </citation>
    <scope>NUCLEOTIDE SEQUENCE [LARGE SCALE GENOMIC DNA]</scope>
    <source>
        <tissue evidence="2">Mixed pool</tissue>
    </source>
</reference>
<comment type="caution">
    <text evidence="2">The sequence shown here is derived from an EMBL/GenBank/DDBJ whole genome shotgun (WGS) entry which is preliminary data.</text>
</comment>
<dbReference type="AlphaFoldDB" id="A0A1D2M8K7"/>
<organism evidence="2 3">
    <name type="scientific">Orchesella cincta</name>
    <name type="common">Springtail</name>
    <name type="synonym">Podura cincta</name>
    <dbReference type="NCBI Taxonomy" id="48709"/>
    <lineage>
        <taxon>Eukaryota</taxon>
        <taxon>Metazoa</taxon>
        <taxon>Ecdysozoa</taxon>
        <taxon>Arthropoda</taxon>
        <taxon>Hexapoda</taxon>
        <taxon>Collembola</taxon>
        <taxon>Entomobryomorpha</taxon>
        <taxon>Entomobryoidea</taxon>
        <taxon>Orchesellidae</taxon>
        <taxon>Orchesellinae</taxon>
        <taxon>Orchesella</taxon>
    </lineage>
</organism>
<dbReference type="EMBL" id="LJIJ01002726">
    <property type="protein sequence ID" value="ODM89317.1"/>
    <property type="molecule type" value="Genomic_DNA"/>
</dbReference>
<sequence>MELLYFFLAAFVAVTANTVFSQDIITPSQEGQLRAGYATNLDTKYENNTGWRLPRYHTPKWFEYYNNTSHLNDMKENTTVCSSINQDFTTLSEKEGIWVACQDTDLPDDCSNTPSSPCHPILTYNTGIPGATVGLRTLKLTFALYGLATLRLSFGTLYNCFDFSKRSDPFSLCEYYEVDDSMETDGWTFVQFTFEPFSNVSFNTFSLQMISRFAKDVVLIDKIEATDVLLCGTVRVQPLLPRREQLCQRTQPQQ</sequence>
<evidence type="ECO:0000313" key="2">
    <source>
        <dbReference type="EMBL" id="ODM89317.1"/>
    </source>
</evidence>
<protein>
    <recommendedName>
        <fullName evidence="4">MAM domain-containing protein</fullName>
    </recommendedName>
</protein>